<keyword evidence="3" id="KW-1185">Reference proteome</keyword>
<feature type="compositionally biased region" description="Low complexity" evidence="1">
    <location>
        <begin position="226"/>
        <end position="236"/>
    </location>
</feature>
<gene>
    <name evidence="2" type="ORF">OEZ85_008274</name>
</gene>
<dbReference type="Gene3D" id="2.30.29.30">
    <property type="entry name" value="Pleckstrin-homology domain (PH domain)/Phosphotyrosine-binding domain (PTB)"/>
    <property type="match status" value="1"/>
</dbReference>
<feature type="compositionally biased region" description="Low complexity" evidence="1">
    <location>
        <begin position="186"/>
        <end position="198"/>
    </location>
</feature>
<protein>
    <recommendedName>
        <fullName evidence="4">RanBD1 domain-containing protein</fullName>
    </recommendedName>
</protein>
<proteinExistence type="predicted"/>
<evidence type="ECO:0008006" key="4">
    <source>
        <dbReference type="Google" id="ProtNLM"/>
    </source>
</evidence>
<organism evidence="2 3">
    <name type="scientific">Tetradesmus obliquus</name>
    <name type="common">Green alga</name>
    <name type="synonym">Acutodesmus obliquus</name>
    <dbReference type="NCBI Taxonomy" id="3088"/>
    <lineage>
        <taxon>Eukaryota</taxon>
        <taxon>Viridiplantae</taxon>
        <taxon>Chlorophyta</taxon>
        <taxon>core chlorophytes</taxon>
        <taxon>Chlorophyceae</taxon>
        <taxon>CS clade</taxon>
        <taxon>Sphaeropleales</taxon>
        <taxon>Scenedesmaceae</taxon>
        <taxon>Tetradesmus</taxon>
    </lineage>
</organism>
<reference evidence="2 3" key="1">
    <citation type="submission" date="2023-05" db="EMBL/GenBank/DDBJ databases">
        <title>A 100% complete, gapless, phased diploid assembly of the Scenedesmus obliquus UTEX 3031 genome.</title>
        <authorList>
            <person name="Biondi T.C."/>
            <person name="Hanschen E.R."/>
            <person name="Kwon T."/>
            <person name="Eng W."/>
            <person name="Kruse C.P.S."/>
            <person name="Koehler S.I."/>
            <person name="Kunde Y."/>
            <person name="Gleasner C.D."/>
            <person name="You Mak K.T."/>
            <person name="Polle J."/>
            <person name="Hovde B.T."/>
            <person name="Starkenburg S.R."/>
        </authorList>
    </citation>
    <scope>NUCLEOTIDE SEQUENCE [LARGE SCALE GENOMIC DNA]</scope>
    <source>
        <strain evidence="2 3">DOE0152z</strain>
    </source>
</reference>
<feature type="region of interest" description="Disordered" evidence="1">
    <location>
        <begin position="180"/>
        <end position="236"/>
    </location>
</feature>
<feature type="region of interest" description="Disordered" evidence="1">
    <location>
        <begin position="116"/>
        <end position="149"/>
    </location>
</feature>
<feature type="compositionally biased region" description="Basic and acidic residues" evidence="1">
    <location>
        <begin position="1"/>
        <end position="20"/>
    </location>
</feature>
<dbReference type="EMBL" id="CP126208">
    <property type="protein sequence ID" value="WIA08853.1"/>
    <property type="molecule type" value="Genomic_DNA"/>
</dbReference>
<evidence type="ECO:0000256" key="1">
    <source>
        <dbReference type="SAM" id="MobiDB-lite"/>
    </source>
</evidence>
<feature type="region of interest" description="Disordered" evidence="1">
    <location>
        <begin position="1"/>
        <end position="24"/>
    </location>
</feature>
<sequence>MSKRRATDELYGDSAKRTDQTGRGAEFTAHLRALNSQFAQWAQQQAAQAGDQLWLSGVKEYIKHADKLLQQYDDVLVDGNQHRSSSPLASNLFGTPAPAANGSAAAAAADEAAGAATGRSTGFGGGGGRKSVTFAEQPNSGAAGGSAAAATPGFGSAAVAATPGTANTANAGHTPAPASGLGFSFGATPGATPAAKGGELPSPEPFKLSGSVTPSSIGGMTPGPSPSTGGFSFGAAPTPAAGGSSGGFGFTPAGAAAAAAAAGATPAAGSGKFSFGVSSGGTAAGQDAAAAGASSSSGAGFGFGAAPAAAAGSTGGPAATTFSFGALPSSSAGAAAAGDAAAGSSPAFGFATTAAAGSGTAGGGLFKFPAPTAGGASDAAAGGADGDADEEAPAKFTPEIKVDEEKWHVLFNNKARLHVRLPKGSGGGDWEGRGVGMVTLRQPKEGDRLGRACVMFSTEVGKQLVSSNLYVTSVVHSIANKPNKCSILLMVPQYELPPAGAKADAAAAAASKTKHAMTACMFTFGSAEKVQDFKQLVEQYKPKK</sequence>
<evidence type="ECO:0000313" key="3">
    <source>
        <dbReference type="Proteomes" id="UP001244341"/>
    </source>
</evidence>
<name>A0ABY8TN08_TETOB</name>
<dbReference type="InterPro" id="IPR011993">
    <property type="entry name" value="PH-like_dom_sf"/>
</dbReference>
<accession>A0ABY8TN08</accession>
<evidence type="ECO:0000313" key="2">
    <source>
        <dbReference type="EMBL" id="WIA08853.1"/>
    </source>
</evidence>
<dbReference type="Proteomes" id="UP001244341">
    <property type="component" value="Chromosome 1b"/>
</dbReference>